<dbReference type="RefSeq" id="WP_043948394.1">
    <property type="nucleotide sequence ID" value="NZ_HG966617.1"/>
</dbReference>
<dbReference type="HOGENOM" id="CLU_119150_1_0_5"/>
<proteinExistence type="predicted"/>
<keyword evidence="2" id="KW-0413">Isomerase</keyword>
<evidence type="ECO:0000256" key="1">
    <source>
        <dbReference type="SAM" id="Phobius"/>
    </source>
</evidence>
<dbReference type="Proteomes" id="UP000032160">
    <property type="component" value="Chromosome I"/>
</dbReference>
<name>X5MG00_9HYPH</name>
<reference evidence="2 3" key="1">
    <citation type="journal article" date="2014" name="Front. Genet.">
        <title>Genome and metabolic network of "Candidatus Phaeomarinobacter ectocarpi" Ec32, a new candidate genus of Alphaproteobacteria frequently associated with brown algae.</title>
        <authorList>
            <person name="Dittami S.M."/>
            <person name="Barbeyron T."/>
            <person name="Boyen C."/>
            <person name="Cambefort J."/>
            <person name="Collet G."/>
            <person name="Delage L."/>
            <person name="Gobet A."/>
            <person name="Groisillier A."/>
            <person name="Leblanc C."/>
            <person name="Michel G."/>
            <person name="Scornet D."/>
            <person name="Siegel A."/>
            <person name="Tapia J.E."/>
            <person name="Tonon T."/>
        </authorList>
    </citation>
    <scope>NUCLEOTIDE SEQUENCE [LARGE SCALE GENOMIC DNA]</scope>
    <source>
        <strain evidence="2 3">Ec32</strain>
    </source>
</reference>
<keyword evidence="3" id="KW-1185">Reference proteome</keyword>
<keyword evidence="1" id="KW-0472">Membrane</keyword>
<evidence type="ECO:0000313" key="2">
    <source>
        <dbReference type="EMBL" id="CDO60294.1"/>
    </source>
</evidence>
<accession>X5MG00</accession>
<dbReference type="OrthoDB" id="5739128at2"/>
<organism evidence="2 3">
    <name type="scientific">Candidatus Phaeomarinibacter ectocarpi</name>
    <dbReference type="NCBI Taxonomy" id="1458461"/>
    <lineage>
        <taxon>Bacteria</taxon>
        <taxon>Pseudomonadati</taxon>
        <taxon>Pseudomonadota</taxon>
        <taxon>Alphaproteobacteria</taxon>
        <taxon>Hyphomicrobiales</taxon>
        <taxon>Parvibaculaceae</taxon>
        <taxon>Candidatus Phaeomarinibacter</taxon>
    </lineage>
</organism>
<feature type="transmembrane region" description="Helical" evidence="1">
    <location>
        <begin position="12"/>
        <end position="36"/>
    </location>
</feature>
<dbReference type="InterPro" id="IPR058965">
    <property type="entry name" value="SOI/HabA-like"/>
</dbReference>
<dbReference type="KEGG" id="pect:BN1012_Phect2081"/>
<evidence type="ECO:0000313" key="3">
    <source>
        <dbReference type="Proteomes" id="UP000032160"/>
    </source>
</evidence>
<feature type="transmembrane region" description="Helical" evidence="1">
    <location>
        <begin position="87"/>
        <end position="106"/>
    </location>
</feature>
<protein>
    <submittedName>
        <fullName evidence="2">Styrene oxide isomerase</fullName>
    </submittedName>
</protein>
<gene>
    <name evidence="2" type="ORF">BN1012_Phect2081</name>
</gene>
<keyword evidence="1" id="KW-1133">Transmembrane helix</keyword>
<feature type="transmembrane region" description="Helical" evidence="1">
    <location>
        <begin position="56"/>
        <end position="80"/>
    </location>
</feature>
<dbReference type="EMBL" id="HG966617">
    <property type="protein sequence ID" value="CDO60294.1"/>
    <property type="molecule type" value="Genomic_DNA"/>
</dbReference>
<dbReference type="Pfam" id="PF26512">
    <property type="entry name" value="SOI"/>
    <property type="match status" value="1"/>
</dbReference>
<feature type="transmembrane region" description="Helical" evidence="1">
    <location>
        <begin position="126"/>
        <end position="150"/>
    </location>
</feature>
<sequence>MTSYQRLLVQHGLIILFLGLVGGFMLLFAVLGQISLSPIPLAFGYVIPGDPAQWRAVHVGNIMNGLMAIIFALLIPLLTLSEKATRNIAIGLVCTIWGNALFYIFGILTPNKGLSLGDNPVGEANWAAPIAFMPAFIVAFVLMVIVVVMLRNLPAADDTK</sequence>
<dbReference type="AlphaFoldDB" id="X5MG00"/>
<dbReference type="GO" id="GO:0016853">
    <property type="term" value="F:isomerase activity"/>
    <property type="evidence" value="ECO:0007669"/>
    <property type="project" value="UniProtKB-KW"/>
</dbReference>
<dbReference type="STRING" id="1458461.BN1012_Phect2081"/>
<keyword evidence="1" id="KW-0812">Transmembrane</keyword>